<dbReference type="AlphaFoldDB" id="A0A6G5A2R0"/>
<protein>
    <submittedName>
        <fullName evidence="3">Putative conserved secreted protein</fullName>
    </submittedName>
</protein>
<feature type="compositionally biased region" description="Polar residues" evidence="1">
    <location>
        <begin position="42"/>
        <end position="52"/>
    </location>
</feature>
<feature type="region of interest" description="Disordered" evidence="1">
    <location>
        <begin position="101"/>
        <end position="121"/>
    </location>
</feature>
<keyword evidence="2" id="KW-0732">Signal</keyword>
<organism evidence="3">
    <name type="scientific">Rhipicephalus microplus</name>
    <name type="common">Cattle tick</name>
    <name type="synonym">Boophilus microplus</name>
    <dbReference type="NCBI Taxonomy" id="6941"/>
    <lineage>
        <taxon>Eukaryota</taxon>
        <taxon>Metazoa</taxon>
        <taxon>Ecdysozoa</taxon>
        <taxon>Arthropoda</taxon>
        <taxon>Chelicerata</taxon>
        <taxon>Arachnida</taxon>
        <taxon>Acari</taxon>
        <taxon>Parasitiformes</taxon>
        <taxon>Ixodida</taxon>
        <taxon>Ixodoidea</taxon>
        <taxon>Ixodidae</taxon>
        <taxon>Rhipicephalinae</taxon>
        <taxon>Rhipicephalus</taxon>
        <taxon>Boophilus</taxon>
    </lineage>
</organism>
<evidence type="ECO:0000256" key="1">
    <source>
        <dbReference type="SAM" id="MobiDB-lite"/>
    </source>
</evidence>
<evidence type="ECO:0000313" key="3">
    <source>
        <dbReference type="EMBL" id="NIE45254.1"/>
    </source>
</evidence>
<dbReference type="OrthoDB" id="6512105at2759"/>
<name>A0A6G5A2R0_RHIMP</name>
<feature type="signal peptide" evidence="2">
    <location>
        <begin position="1"/>
        <end position="20"/>
    </location>
</feature>
<sequence>MHFGTKTCIFMLFSAVLASALRSRENENGCREITTSLNEALSSEVGSNNQQNRDQDHFRYNRRGAMDSSRPIFGERGGDDYEQGRAFERLASLAKYARSKLPFTNQRSRTAGETNRPCNKQ</sequence>
<dbReference type="VEuPathDB" id="VectorBase:LOC119159964"/>
<feature type="chain" id="PRO_5026091120" evidence="2">
    <location>
        <begin position="21"/>
        <end position="121"/>
    </location>
</feature>
<proteinExistence type="predicted"/>
<dbReference type="EMBL" id="GIKN01002981">
    <property type="protein sequence ID" value="NIE45254.1"/>
    <property type="molecule type" value="Transcribed_RNA"/>
</dbReference>
<evidence type="ECO:0000256" key="2">
    <source>
        <dbReference type="SAM" id="SignalP"/>
    </source>
</evidence>
<feature type="compositionally biased region" description="Polar residues" evidence="1">
    <location>
        <begin position="102"/>
        <end position="121"/>
    </location>
</feature>
<reference evidence="3" key="1">
    <citation type="submission" date="2020-03" db="EMBL/GenBank/DDBJ databases">
        <title>A transcriptome and proteome of the tick Rhipicephalus microplus shaped by the genetic composition of its hosts and developmental stage.</title>
        <authorList>
            <person name="Garcia G.R."/>
            <person name="Ribeiro J.M.C."/>
            <person name="Maruyama S.R."/>
            <person name="Gardinasse L.G."/>
            <person name="Nelson K."/>
            <person name="Ferreira B.R."/>
            <person name="Andrade T.G."/>
            <person name="Santos I.K.F.M."/>
        </authorList>
    </citation>
    <scope>NUCLEOTIDE SEQUENCE</scope>
    <source>
        <strain evidence="3">NSGR</strain>
        <tissue evidence="3">Salivary glands</tissue>
    </source>
</reference>
<feature type="region of interest" description="Disordered" evidence="1">
    <location>
        <begin position="42"/>
        <end position="80"/>
    </location>
</feature>
<accession>A0A6G5A2R0</accession>